<organism evidence="1 2">
    <name type="scientific">Candidatus Pristimantibacillus lignocellulolyticus</name>
    <dbReference type="NCBI Taxonomy" id="2994561"/>
    <lineage>
        <taxon>Bacteria</taxon>
        <taxon>Bacillati</taxon>
        <taxon>Bacillota</taxon>
        <taxon>Bacilli</taxon>
        <taxon>Bacillales</taxon>
        <taxon>Paenibacillaceae</taxon>
        <taxon>Candidatus Pristimantibacillus</taxon>
    </lineage>
</organism>
<protein>
    <submittedName>
        <fullName evidence="1">Uncharacterized protein</fullName>
    </submittedName>
</protein>
<evidence type="ECO:0000313" key="2">
    <source>
        <dbReference type="Proteomes" id="UP001056756"/>
    </source>
</evidence>
<name>A0A9J6ZC22_9BACL</name>
<dbReference type="EMBL" id="CP097899">
    <property type="protein sequence ID" value="URN93580.1"/>
    <property type="molecule type" value="Genomic_DNA"/>
</dbReference>
<reference evidence="1" key="1">
    <citation type="submission" date="2022-05" db="EMBL/GenBank/DDBJ databases">
        <title>Novel bacterial taxa in a minimal lignocellulolytic consortium and its capacity to transform plastics disclosed by genome-resolved metagenomics.</title>
        <authorList>
            <person name="Rodriguez C.A.D."/>
            <person name="Diaz-Garcia L."/>
            <person name="Herrera K."/>
            <person name="Tarazona N.A."/>
            <person name="Sproer C."/>
            <person name="Overmann J."/>
            <person name="Jimenez D.J."/>
        </authorList>
    </citation>
    <scope>NUCLEOTIDE SEQUENCE</scope>
    <source>
        <strain evidence="1">MAG5</strain>
    </source>
</reference>
<proteinExistence type="predicted"/>
<sequence length="85" mass="10261">MDNIKRMIERCEFFLEGKCSIEEFQQRLLTFTMSELSSDLYEFIPTLENELAEIRFCYDEIEHLRLSTPYVIGFREILFNYASRS</sequence>
<dbReference type="Proteomes" id="UP001056756">
    <property type="component" value="Chromosome"/>
</dbReference>
<dbReference type="KEGG" id="plig:NAG76_17335"/>
<evidence type="ECO:0000313" key="1">
    <source>
        <dbReference type="EMBL" id="URN93580.1"/>
    </source>
</evidence>
<gene>
    <name evidence="1" type="ORF">NAG76_17335</name>
</gene>
<accession>A0A9J6ZC22</accession>
<dbReference type="AlphaFoldDB" id="A0A9J6ZC22"/>